<gene>
    <name evidence="1" type="ORF">CCMP2556_LOCUS29455</name>
</gene>
<feature type="non-terminal residue" evidence="1">
    <location>
        <position position="54"/>
    </location>
</feature>
<proteinExistence type="predicted"/>
<reference evidence="1 2" key="1">
    <citation type="submission" date="2024-02" db="EMBL/GenBank/DDBJ databases">
        <authorList>
            <person name="Chen Y."/>
            <person name="Shah S."/>
            <person name="Dougan E. K."/>
            <person name="Thang M."/>
            <person name="Chan C."/>
        </authorList>
    </citation>
    <scope>NUCLEOTIDE SEQUENCE [LARGE SCALE GENOMIC DNA]</scope>
</reference>
<evidence type="ECO:0000313" key="2">
    <source>
        <dbReference type="Proteomes" id="UP001642484"/>
    </source>
</evidence>
<accession>A0ABP0N7R7</accession>
<feature type="non-terminal residue" evidence="1">
    <location>
        <position position="1"/>
    </location>
</feature>
<comment type="caution">
    <text evidence="1">The sequence shown here is derived from an EMBL/GenBank/DDBJ whole genome shotgun (WGS) entry which is preliminary data.</text>
</comment>
<dbReference type="EMBL" id="CAXAMN010021464">
    <property type="protein sequence ID" value="CAK9059835.1"/>
    <property type="molecule type" value="Genomic_DNA"/>
</dbReference>
<dbReference type="Proteomes" id="UP001642484">
    <property type="component" value="Unassembled WGS sequence"/>
</dbReference>
<sequence length="54" mass="6519">HCWPIRSLAQHRQCVNRRRKATENGAGASRRWWGTPWWLCRESSITWMSSWMTC</sequence>
<evidence type="ECO:0000313" key="1">
    <source>
        <dbReference type="EMBL" id="CAK9059835.1"/>
    </source>
</evidence>
<protein>
    <submittedName>
        <fullName evidence="1">Uncharacterized protein</fullName>
    </submittedName>
</protein>
<organism evidence="1 2">
    <name type="scientific">Durusdinium trenchii</name>
    <dbReference type="NCBI Taxonomy" id="1381693"/>
    <lineage>
        <taxon>Eukaryota</taxon>
        <taxon>Sar</taxon>
        <taxon>Alveolata</taxon>
        <taxon>Dinophyceae</taxon>
        <taxon>Suessiales</taxon>
        <taxon>Symbiodiniaceae</taxon>
        <taxon>Durusdinium</taxon>
    </lineage>
</organism>
<name>A0ABP0N7R7_9DINO</name>
<keyword evidence="2" id="KW-1185">Reference proteome</keyword>